<accession>A0A7X1B6J3</accession>
<dbReference type="InterPro" id="IPR013783">
    <property type="entry name" value="Ig-like_fold"/>
</dbReference>
<gene>
    <name evidence="2" type="ORF">H5P27_10900</name>
</gene>
<evidence type="ECO:0000313" key="3">
    <source>
        <dbReference type="Proteomes" id="UP000526501"/>
    </source>
</evidence>
<dbReference type="RefSeq" id="WP_185660420.1">
    <property type="nucleotide sequence ID" value="NZ_CAWPOO010000012.1"/>
</dbReference>
<organism evidence="2 3">
    <name type="scientific">Pelagicoccus albus</name>
    <dbReference type="NCBI Taxonomy" id="415222"/>
    <lineage>
        <taxon>Bacteria</taxon>
        <taxon>Pseudomonadati</taxon>
        <taxon>Verrucomicrobiota</taxon>
        <taxon>Opitutia</taxon>
        <taxon>Puniceicoccales</taxon>
        <taxon>Pelagicoccaceae</taxon>
        <taxon>Pelagicoccus</taxon>
    </lineage>
</organism>
<sequence>MSKQAVAGNLIRERCLKRIEKLDNKRARCSLFDAFNKGFAKLVVTILLSFVATSLSAKSLHLSWLDESSRAEGILVERSSNGGDYIEVADLDASLTEFLDEDVVEGVTYSYRLRAYNAFGYSEYTVSMQGEIYADSVDSDGTGINFGNPLVLRWLDSCDKEDGFLIERSDDGVRFEEIAQTGANVTNYTDADVRDGQEYYYRLRSFNAFGYSDYTAVGYALSEYPSVEEIVDQVVVSQNVGLPGLAAESIYDAESRAYLLYGSASGFGEYEDAVQFTQASVSGDFELTILVHSFATDGDEGQLGLMVRGGLEANAAHESIVWAGSGYIEHLSRPESGASVSATKQTMMEGPVYLKASREYGFVTLRYSSDGLVWTEVSGGAKLMTGTLQVGLAIGSETGGRLSSGLVEIVHSNIGAFARQSSAWPYLLGEPLEAGVIGEKDKDGSHSYDSNTGVHKIVSSTVGYESINDELRFVSVPAFGDFDISVKLSGYKPDATWARAGLMVRSTLEQDSAHLSMLVRGDGMFESLYRLQDGSALKGTRGRAAPSVAYLRIQKVGDLLTGYSSEDGESWTKVTSQSIPLGEEFLVGYSIGSQGDGRFSRCDIELVSETGDAFAKVEDQGPHPYALSSFVTQDSIVGSMSEVGESYYDVESGLYYFSASGLGYEKYEDELRYTWVPVDGDFSLRVRLHDYQADATWSRAGLMLRESLSPDSKHASVTVNGDGLVEAIYRLAPGGSLSGVRGSSSMEDPALRLDRIGNEVSMYESADGENWTLIKSIEVEFAQGSMVGLAIGSQNDGNLSSVVVEQIDFQMGESVQASEPEAPQPFTLLDQIAVSDVIGEMIDVGEELFDAESGLYYYSASGLGHEKYEDELRYTWVPASGDFSLKIRVHDYEADASWGRTGLMLRETLNPDSKHVSVTMNGDGLLEASYRLAQGGSFSGVRGGYAGEVHCLRLDRSGRRISMYHSANGENWTLIRSLDLDFAGGGMIGLTIGSQSDGNLSSAVIEVLD</sequence>
<evidence type="ECO:0000313" key="2">
    <source>
        <dbReference type="EMBL" id="MBC2606550.1"/>
    </source>
</evidence>
<dbReference type="CDD" id="cd00063">
    <property type="entry name" value="FN3"/>
    <property type="match status" value="2"/>
</dbReference>
<dbReference type="EMBL" id="JACHVC010000012">
    <property type="protein sequence ID" value="MBC2606550.1"/>
    <property type="molecule type" value="Genomic_DNA"/>
</dbReference>
<dbReference type="Gene3D" id="2.60.120.200">
    <property type="match status" value="3"/>
</dbReference>
<dbReference type="SUPFAM" id="SSF49265">
    <property type="entry name" value="Fibronectin type III"/>
    <property type="match status" value="1"/>
</dbReference>
<dbReference type="AlphaFoldDB" id="A0A7X1B6J3"/>
<dbReference type="Proteomes" id="UP000526501">
    <property type="component" value="Unassembled WGS sequence"/>
</dbReference>
<feature type="domain" description="Fibronectin type-III" evidence="1">
    <location>
        <begin position="46"/>
        <end position="135"/>
    </location>
</feature>
<proteinExistence type="predicted"/>
<dbReference type="Gene3D" id="2.60.40.10">
    <property type="entry name" value="Immunoglobulins"/>
    <property type="match status" value="2"/>
</dbReference>
<reference evidence="2 3" key="1">
    <citation type="submission" date="2020-07" db="EMBL/GenBank/DDBJ databases">
        <authorList>
            <person name="Feng X."/>
        </authorList>
    </citation>
    <scope>NUCLEOTIDE SEQUENCE [LARGE SCALE GENOMIC DNA]</scope>
    <source>
        <strain evidence="2 3">JCM23202</strain>
    </source>
</reference>
<dbReference type="PROSITE" id="PS50853">
    <property type="entry name" value="FN3"/>
    <property type="match status" value="1"/>
</dbReference>
<evidence type="ECO:0000259" key="1">
    <source>
        <dbReference type="PROSITE" id="PS50853"/>
    </source>
</evidence>
<dbReference type="InterPro" id="IPR036116">
    <property type="entry name" value="FN3_sf"/>
</dbReference>
<name>A0A7X1B6J3_9BACT</name>
<comment type="caution">
    <text evidence="2">The sequence shown here is derived from an EMBL/GenBank/DDBJ whole genome shotgun (WGS) entry which is preliminary data.</text>
</comment>
<keyword evidence="3" id="KW-1185">Reference proteome</keyword>
<dbReference type="InterPro" id="IPR003961">
    <property type="entry name" value="FN3_dom"/>
</dbReference>
<protein>
    <submittedName>
        <fullName evidence="2">Fibronectin type III domain-containing protein</fullName>
    </submittedName>
</protein>